<accession>A0ABS0QBB7</accession>
<dbReference type="Proteomes" id="UP000625631">
    <property type="component" value="Unassembled WGS sequence"/>
</dbReference>
<dbReference type="RefSeq" id="WP_198076478.1">
    <property type="nucleotide sequence ID" value="NZ_JAEDAE010000009.1"/>
</dbReference>
<protein>
    <submittedName>
        <fullName evidence="1">Uncharacterized protein</fullName>
    </submittedName>
</protein>
<name>A0ABS0QBB7_9BACT</name>
<keyword evidence="2" id="KW-1185">Reference proteome</keyword>
<sequence length="104" mass="11490">MPFFTRLPTDTNLIEAHQWFPGQQVAGVTDEVPGFAGTESLLPVPPHAYLTNRKGRLTVFAGDWVITEPTGEQHICQDRLFQMSYTPAENELAPLPVSAPNAQN</sequence>
<reference evidence="1 2" key="1">
    <citation type="submission" date="2020-12" db="EMBL/GenBank/DDBJ databases">
        <title>Hymenobacter sp.</title>
        <authorList>
            <person name="Kim M.K."/>
        </authorList>
    </citation>
    <scope>NUCLEOTIDE SEQUENCE [LARGE SCALE GENOMIC DNA]</scope>
    <source>
        <strain evidence="1 2">BT442</strain>
    </source>
</reference>
<organism evidence="1 2">
    <name type="scientific">Hymenobacter negativus</name>
    <dbReference type="NCBI Taxonomy" id="2795026"/>
    <lineage>
        <taxon>Bacteria</taxon>
        <taxon>Pseudomonadati</taxon>
        <taxon>Bacteroidota</taxon>
        <taxon>Cytophagia</taxon>
        <taxon>Cytophagales</taxon>
        <taxon>Hymenobacteraceae</taxon>
        <taxon>Hymenobacter</taxon>
    </lineage>
</organism>
<proteinExistence type="predicted"/>
<evidence type="ECO:0000313" key="1">
    <source>
        <dbReference type="EMBL" id="MBH8559870.1"/>
    </source>
</evidence>
<comment type="caution">
    <text evidence="1">The sequence shown here is derived from an EMBL/GenBank/DDBJ whole genome shotgun (WGS) entry which is preliminary data.</text>
</comment>
<evidence type="ECO:0000313" key="2">
    <source>
        <dbReference type="Proteomes" id="UP000625631"/>
    </source>
</evidence>
<dbReference type="EMBL" id="JAEDAE010000009">
    <property type="protein sequence ID" value="MBH8559870.1"/>
    <property type="molecule type" value="Genomic_DNA"/>
</dbReference>
<gene>
    <name evidence="1" type="ORF">I7X13_17555</name>
</gene>